<protein>
    <recommendedName>
        <fullName evidence="3">DUF4917 domain-containing protein</fullName>
    </recommendedName>
</protein>
<dbReference type="EMBL" id="OZ038524">
    <property type="protein sequence ID" value="CAL2083293.1"/>
    <property type="molecule type" value="Genomic_DNA"/>
</dbReference>
<sequence>MKIEELPSYKDVCKYLEEKKRTKHLLLGNGFSMSYDSEIFSYNALYSFIENLDNEVLTKLFNIINTKNFELVMQQIDNFIQMAEAFSSDKSFAEKLRIANKELQESLINAIKELHPEHVFEVPDEKSESCFKYLSDFLDNSGKVFSTNYDLLLYWVLMRNSSKNAIDGFGKELENEEDVKRGEEPEFSELTWGANKSKQSVFYVHGALHLFDSGIDIIKEVYSNNTYLLENIKKRLDNKHYPIFVTAGNGKEKLNHISHNKYLTDTYDELSSISGSLVTFGFNFGEYDNHIIEALNKASKFNKDNRSTGKLFSIYIGVYSESDLKHIESIKDKFDCKVNIYNASTAKIWNK</sequence>
<gene>
    <name evidence="1" type="ORF">TD3509T_1512</name>
</gene>
<organism evidence="1 2">
    <name type="scientific">Tenacibaculum dicentrarchi</name>
    <dbReference type="NCBI Taxonomy" id="669041"/>
    <lineage>
        <taxon>Bacteria</taxon>
        <taxon>Pseudomonadati</taxon>
        <taxon>Bacteroidota</taxon>
        <taxon>Flavobacteriia</taxon>
        <taxon>Flavobacteriales</taxon>
        <taxon>Flavobacteriaceae</taxon>
        <taxon>Tenacibaculum</taxon>
    </lineage>
</organism>
<accession>A0ABM9NXS4</accession>
<proteinExistence type="predicted"/>
<dbReference type="Pfam" id="PF16263">
    <property type="entry name" value="DUF4917"/>
    <property type="match status" value="1"/>
</dbReference>
<dbReference type="InterPro" id="IPR032581">
    <property type="entry name" value="DUF4917"/>
</dbReference>
<evidence type="ECO:0000313" key="2">
    <source>
        <dbReference type="Proteomes" id="UP001497514"/>
    </source>
</evidence>
<evidence type="ECO:0000313" key="1">
    <source>
        <dbReference type="EMBL" id="CAL2083293.1"/>
    </source>
</evidence>
<name>A0ABM9NXS4_9FLAO</name>
<dbReference type="Proteomes" id="UP001497514">
    <property type="component" value="Chromosome"/>
</dbReference>
<keyword evidence="2" id="KW-1185">Reference proteome</keyword>
<dbReference type="RefSeq" id="WP_101902432.1">
    <property type="nucleotide sequence ID" value="NZ_OZ038524.1"/>
</dbReference>
<reference evidence="1 2" key="1">
    <citation type="submission" date="2024-05" db="EMBL/GenBank/DDBJ databases">
        <authorList>
            <person name="Duchaud E."/>
        </authorList>
    </citation>
    <scope>NUCLEOTIDE SEQUENCE [LARGE SCALE GENOMIC DNA]</scope>
    <source>
        <strain evidence="1">Ena-SAMPLE-TAB-13-05-2024-13:56:06:370-140309</strain>
    </source>
</reference>
<evidence type="ECO:0008006" key="3">
    <source>
        <dbReference type="Google" id="ProtNLM"/>
    </source>
</evidence>